<dbReference type="EMBL" id="FOIJ01000021">
    <property type="protein sequence ID" value="SEU35815.1"/>
    <property type="molecule type" value="Genomic_DNA"/>
</dbReference>
<name>A0A1I0L7D3_9BACT</name>
<evidence type="ECO:0000313" key="1">
    <source>
        <dbReference type="EMBL" id="SEU35815.1"/>
    </source>
</evidence>
<evidence type="ECO:0000313" key="2">
    <source>
        <dbReference type="Proteomes" id="UP000199181"/>
    </source>
</evidence>
<dbReference type="Proteomes" id="UP000199181">
    <property type="component" value="Unassembled WGS sequence"/>
</dbReference>
<proteinExistence type="predicted"/>
<reference evidence="2" key="1">
    <citation type="submission" date="2016-10" db="EMBL/GenBank/DDBJ databases">
        <authorList>
            <person name="Varghese N."/>
            <person name="Submissions S."/>
        </authorList>
    </citation>
    <scope>NUCLEOTIDE SEQUENCE [LARGE SCALE GENOMIC DNA]</scope>
    <source>
        <strain evidence="2">DSM 16858</strain>
    </source>
</reference>
<accession>A0A1I0L7D3</accession>
<organism evidence="1 2">
    <name type="scientific">Stigmatella erecta</name>
    <dbReference type="NCBI Taxonomy" id="83460"/>
    <lineage>
        <taxon>Bacteria</taxon>
        <taxon>Pseudomonadati</taxon>
        <taxon>Myxococcota</taxon>
        <taxon>Myxococcia</taxon>
        <taxon>Myxococcales</taxon>
        <taxon>Cystobacterineae</taxon>
        <taxon>Archangiaceae</taxon>
        <taxon>Stigmatella</taxon>
    </lineage>
</organism>
<dbReference type="AlphaFoldDB" id="A0A1I0L7D3"/>
<gene>
    <name evidence="1" type="ORF">SAMN05443639_12140</name>
</gene>
<sequence>MTTPVPPAQIEVSGQALMALLSAMRLVQDKAVKLLAGHGIAPVDRDAWYPLGAVLASMHTILVQIGPNTMKAVGRHLPDHAPFSSPTDSLEAALRAIDAAYKASHRGTGDIGGYTYTSQGGRTGRMVCDTPYPCQMDEGVIEAVAERFRPKDSFFVHLTHEPQQCRARGGTHCAYTVRW</sequence>
<keyword evidence="2" id="KW-1185">Reference proteome</keyword>
<dbReference type="RefSeq" id="WP_093525516.1">
    <property type="nucleotide sequence ID" value="NZ_FOIJ01000021.1"/>
</dbReference>
<protein>
    <submittedName>
        <fullName evidence="1">Uncharacterized protein</fullName>
    </submittedName>
</protein>